<evidence type="ECO:0000313" key="1">
    <source>
        <dbReference type="EMBL" id="RPD52011.1"/>
    </source>
</evidence>
<dbReference type="EMBL" id="ML122529">
    <property type="protein sequence ID" value="RPD52011.1"/>
    <property type="molecule type" value="Genomic_DNA"/>
</dbReference>
<organism evidence="1 2">
    <name type="scientific">Lentinus tigrinus ALCF2SS1-6</name>
    <dbReference type="NCBI Taxonomy" id="1328759"/>
    <lineage>
        <taxon>Eukaryota</taxon>
        <taxon>Fungi</taxon>
        <taxon>Dikarya</taxon>
        <taxon>Basidiomycota</taxon>
        <taxon>Agaricomycotina</taxon>
        <taxon>Agaricomycetes</taxon>
        <taxon>Polyporales</taxon>
        <taxon>Polyporaceae</taxon>
        <taxon>Lentinus</taxon>
    </lineage>
</organism>
<dbReference type="OrthoDB" id="2758007at2759"/>
<gene>
    <name evidence="1" type="ORF">L227DRAFT_618190</name>
</gene>
<protein>
    <submittedName>
        <fullName evidence="1">Uncharacterized protein</fullName>
    </submittedName>
</protein>
<dbReference type="AlphaFoldDB" id="A0A5C2RLG8"/>
<accession>A0A5C2RLG8</accession>
<sequence length="253" mass="28420">MDTLRVPLSSQPLCRFVLWSKDGDMPLWRMVRLAVGERIQLRDLAWLVAACDNVLFTPIEILRDGLWRALQLGDAELELDELSGTQLLRLAGIDRCPLLGFELEDIDRQLGIPRPATDAAVRENRDVFTLRSIRIVLWKQDGEPPVYHRVSFNDDNTLQLGLHSPLDEDLAPWNRVLMWLVDEADWVAVSISASFHVSAEYDSLLLKFPGIALTPGIGRELNVLTASAQVPEGFGYMTSPVTEEPCRNGMTSL</sequence>
<reference evidence="1" key="1">
    <citation type="journal article" date="2018" name="Genome Biol. Evol.">
        <title>Genomics and development of Lentinus tigrinus, a white-rot wood-decaying mushroom with dimorphic fruiting bodies.</title>
        <authorList>
            <person name="Wu B."/>
            <person name="Xu Z."/>
            <person name="Knudson A."/>
            <person name="Carlson A."/>
            <person name="Chen N."/>
            <person name="Kovaka S."/>
            <person name="LaButti K."/>
            <person name="Lipzen A."/>
            <person name="Pennachio C."/>
            <person name="Riley R."/>
            <person name="Schakwitz W."/>
            <person name="Umezawa K."/>
            <person name="Ohm R.A."/>
            <person name="Grigoriev I.V."/>
            <person name="Nagy L.G."/>
            <person name="Gibbons J."/>
            <person name="Hibbett D."/>
        </authorList>
    </citation>
    <scope>NUCLEOTIDE SEQUENCE [LARGE SCALE GENOMIC DNA]</scope>
    <source>
        <strain evidence="1">ALCF2SS1-6</strain>
    </source>
</reference>
<proteinExistence type="predicted"/>
<keyword evidence="2" id="KW-1185">Reference proteome</keyword>
<evidence type="ECO:0000313" key="2">
    <source>
        <dbReference type="Proteomes" id="UP000313359"/>
    </source>
</evidence>
<name>A0A5C2RLG8_9APHY</name>
<dbReference type="Proteomes" id="UP000313359">
    <property type="component" value="Unassembled WGS sequence"/>
</dbReference>